<organism evidence="1 2">
    <name type="scientific">Ichthyophthirius multifiliis</name>
    <name type="common">White spot disease agent</name>
    <name type="synonym">Ich</name>
    <dbReference type="NCBI Taxonomy" id="5932"/>
    <lineage>
        <taxon>Eukaryota</taxon>
        <taxon>Sar</taxon>
        <taxon>Alveolata</taxon>
        <taxon>Ciliophora</taxon>
        <taxon>Intramacronucleata</taxon>
        <taxon>Oligohymenophorea</taxon>
        <taxon>Hymenostomatida</taxon>
        <taxon>Ophryoglenina</taxon>
        <taxon>Ichthyophthirius</taxon>
    </lineage>
</organism>
<protein>
    <submittedName>
        <fullName evidence="1">Uncharacterized protein</fullName>
    </submittedName>
</protein>
<feature type="non-terminal residue" evidence="1">
    <location>
        <position position="1"/>
    </location>
</feature>
<evidence type="ECO:0000313" key="1">
    <source>
        <dbReference type="EMBL" id="EGR33549.1"/>
    </source>
</evidence>
<dbReference type="AlphaFoldDB" id="G0QMI3"/>
<dbReference type="Proteomes" id="UP000008983">
    <property type="component" value="Unassembled WGS sequence"/>
</dbReference>
<evidence type="ECO:0000313" key="2">
    <source>
        <dbReference type="Proteomes" id="UP000008983"/>
    </source>
</evidence>
<accession>G0QMI3</accession>
<keyword evidence="2" id="KW-1185">Reference proteome</keyword>
<name>G0QMI3_ICHMU</name>
<reference evidence="1 2" key="1">
    <citation type="submission" date="2011-07" db="EMBL/GenBank/DDBJ databases">
        <authorList>
            <person name="Coyne R."/>
            <person name="Brami D."/>
            <person name="Johnson J."/>
            <person name="Hostetler J."/>
            <person name="Hannick L."/>
            <person name="Clark T."/>
            <person name="Cassidy-Hanley D."/>
            <person name="Inman J."/>
        </authorList>
    </citation>
    <scope>NUCLEOTIDE SEQUENCE [LARGE SCALE GENOMIC DNA]</scope>
    <source>
        <strain evidence="1 2">G5</strain>
    </source>
</reference>
<dbReference type="EMBL" id="GL983424">
    <property type="protein sequence ID" value="EGR33549.1"/>
    <property type="molecule type" value="Genomic_DNA"/>
</dbReference>
<proteinExistence type="predicted"/>
<dbReference type="InParanoid" id="G0QMI3"/>
<sequence>KTELRSIIEDEKSQFLSNNYNYQFYVDRLKETKQKYIDQLPKNIHQYNYGSYNYLPDQNTAKLKQVYKYMYIFQKVHKIILIKQIFHNQNTIHLFQMQCVRFPRKKNYKVSNLNGQIQV</sequence>
<dbReference type="GeneID" id="14909755"/>
<dbReference type="RefSeq" id="XP_004037535.1">
    <property type="nucleotide sequence ID" value="XM_004037487.1"/>
</dbReference>
<gene>
    <name evidence="1" type="ORF">IMG5_049240</name>
</gene>